<dbReference type="SUPFAM" id="SSF56801">
    <property type="entry name" value="Acetyl-CoA synthetase-like"/>
    <property type="match status" value="1"/>
</dbReference>
<accession>A0A939T510</accession>
<dbReference type="Pfam" id="PF00501">
    <property type="entry name" value="AMP-binding"/>
    <property type="match status" value="1"/>
</dbReference>
<reference evidence="4" key="1">
    <citation type="submission" date="2021-03" db="EMBL/GenBank/DDBJ databases">
        <authorList>
            <person name="Kanchanasin P."/>
            <person name="Saeng-In P."/>
            <person name="Phongsopitanun W."/>
            <person name="Yuki M."/>
            <person name="Kudo T."/>
            <person name="Ohkuma M."/>
            <person name="Tanasupawat S."/>
        </authorList>
    </citation>
    <scope>NUCLEOTIDE SEQUENCE</scope>
    <source>
        <strain evidence="4">GKU 128</strain>
    </source>
</reference>
<dbReference type="InterPro" id="IPR025110">
    <property type="entry name" value="AMP-bd_C"/>
</dbReference>
<gene>
    <name evidence="4" type="ORF">J4573_17710</name>
</gene>
<organism evidence="4 5">
    <name type="scientific">Actinomadura barringtoniae</name>
    <dbReference type="NCBI Taxonomy" id="1427535"/>
    <lineage>
        <taxon>Bacteria</taxon>
        <taxon>Bacillati</taxon>
        <taxon>Actinomycetota</taxon>
        <taxon>Actinomycetes</taxon>
        <taxon>Streptosporangiales</taxon>
        <taxon>Thermomonosporaceae</taxon>
        <taxon>Actinomadura</taxon>
    </lineage>
</organism>
<dbReference type="PANTHER" id="PTHR43767:SF1">
    <property type="entry name" value="NONRIBOSOMAL PEPTIDE SYNTHASE PES1 (EUROFUNG)-RELATED"/>
    <property type="match status" value="1"/>
</dbReference>
<comment type="caution">
    <text evidence="4">The sequence shown here is derived from an EMBL/GenBank/DDBJ whole genome shotgun (WGS) entry which is preliminary data.</text>
</comment>
<dbReference type="AlphaFoldDB" id="A0A939T510"/>
<dbReference type="GO" id="GO:0016878">
    <property type="term" value="F:acid-thiol ligase activity"/>
    <property type="evidence" value="ECO:0007669"/>
    <property type="project" value="UniProtKB-ARBA"/>
</dbReference>
<dbReference type="InterPro" id="IPR020845">
    <property type="entry name" value="AMP-binding_CS"/>
</dbReference>
<dbReference type="RefSeq" id="WP_208256687.1">
    <property type="nucleotide sequence ID" value="NZ_JAGEOJ010000007.1"/>
</dbReference>
<protein>
    <submittedName>
        <fullName evidence="4">AMP-binding protein</fullName>
    </submittedName>
</protein>
<evidence type="ECO:0000259" key="2">
    <source>
        <dbReference type="Pfam" id="PF00501"/>
    </source>
</evidence>
<dbReference type="Proteomes" id="UP000669179">
    <property type="component" value="Unassembled WGS sequence"/>
</dbReference>
<proteinExistence type="predicted"/>
<keyword evidence="5" id="KW-1185">Reference proteome</keyword>
<evidence type="ECO:0000313" key="5">
    <source>
        <dbReference type="Proteomes" id="UP000669179"/>
    </source>
</evidence>
<evidence type="ECO:0000259" key="3">
    <source>
        <dbReference type="Pfam" id="PF13193"/>
    </source>
</evidence>
<feature type="domain" description="AMP-dependent synthetase/ligase" evidence="2">
    <location>
        <begin position="16"/>
        <end position="379"/>
    </location>
</feature>
<dbReference type="Pfam" id="PF13193">
    <property type="entry name" value="AMP-binding_C"/>
    <property type="match status" value="1"/>
</dbReference>
<dbReference type="InterPro" id="IPR042099">
    <property type="entry name" value="ANL_N_sf"/>
</dbReference>
<dbReference type="Gene3D" id="3.30.300.30">
    <property type="match status" value="1"/>
</dbReference>
<feature type="domain" description="AMP-binding enzyme C-terminal" evidence="3">
    <location>
        <begin position="430"/>
        <end position="504"/>
    </location>
</feature>
<dbReference type="InterPro" id="IPR000873">
    <property type="entry name" value="AMP-dep_synth/lig_dom"/>
</dbReference>
<feature type="region of interest" description="Disordered" evidence="1">
    <location>
        <begin position="519"/>
        <end position="557"/>
    </location>
</feature>
<dbReference type="Gene3D" id="3.40.50.12780">
    <property type="entry name" value="N-terminal domain of ligase-like"/>
    <property type="match status" value="1"/>
</dbReference>
<dbReference type="PANTHER" id="PTHR43767">
    <property type="entry name" value="LONG-CHAIN-FATTY-ACID--COA LIGASE"/>
    <property type="match status" value="1"/>
</dbReference>
<name>A0A939T510_9ACTN</name>
<dbReference type="EMBL" id="JAGEOJ010000007">
    <property type="protein sequence ID" value="MBO2448944.1"/>
    <property type="molecule type" value="Genomic_DNA"/>
</dbReference>
<evidence type="ECO:0000313" key="4">
    <source>
        <dbReference type="EMBL" id="MBO2448944.1"/>
    </source>
</evidence>
<dbReference type="InterPro" id="IPR050237">
    <property type="entry name" value="ATP-dep_AMP-bd_enzyme"/>
</dbReference>
<dbReference type="PROSITE" id="PS00455">
    <property type="entry name" value="AMP_BINDING"/>
    <property type="match status" value="1"/>
</dbReference>
<evidence type="ECO:0000256" key="1">
    <source>
        <dbReference type="SAM" id="MobiDB-lite"/>
    </source>
</evidence>
<feature type="compositionally biased region" description="Basic and acidic residues" evidence="1">
    <location>
        <begin position="548"/>
        <end position="557"/>
    </location>
</feature>
<sequence length="557" mass="61087">MRKETLESFVLGDVLRARAETHRAMTFLKFRDGDITYGEVDAMADRMARGLAETGVAPGDHVAVMLPNCPDIVYLIFALARLGAVAVPINVDYRGELLRHVLDSSDSTTLIVDGPYAERLPEVMQRLPGLGRVIVRTGGPDGVPLHLLGRSAMAMSALLDHGDEALTVEVGFADLQAIMYTSGTTGPSKGAMVPHGLALTCALDSLDFLDRWGKTIYCPLPLFHAAGLWDGMMSALLGGGAIAVVERFSASRFWDDVRRFDAQVCMSVFSMIPILLNQPPTPHDKDHPLETFYMGKSVLDEPLRERFGVRSAETYTSTEAGIATASPYGEWRLGSCGTAHEERFEVAVVDEWDREVGDGEPGELVLRPKQPFVITTGYYGTPEATVECFRNMWFHTGDRVWRDDDGYFYFLDRMKDAIRRRGENISAFDLECEVNLHPSVLESAAIGVPSELEDEDIKLSVVLQPGAGLAPEELVAFCQERLPRSMVPRYVEFVDGLPRTPTDKVAKYRLRAEGEAGITQATWDREAGQADQAGQAGRGTGQAGRDAGLVEREADPA</sequence>
<dbReference type="InterPro" id="IPR045851">
    <property type="entry name" value="AMP-bd_C_sf"/>
</dbReference>